<feature type="domain" description="DUF7740" evidence="1">
    <location>
        <begin position="1"/>
        <end position="58"/>
    </location>
</feature>
<organism evidence="2 3">
    <name type="scientific">Pseudomonas simiae</name>
    <dbReference type="NCBI Taxonomy" id="321846"/>
    <lineage>
        <taxon>Bacteria</taxon>
        <taxon>Pseudomonadati</taxon>
        <taxon>Pseudomonadota</taxon>
        <taxon>Gammaproteobacteria</taxon>
        <taxon>Pseudomonadales</taxon>
        <taxon>Pseudomonadaceae</taxon>
        <taxon>Pseudomonas</taxon>
    </lineage>
</organism>
<reference evidence="2 3" key="1">
    <citation type="submission" date="2014-05" db="EMBL/GenBank/DDBJ databases">
        <title>Pseudomonas simiae WCS417.</title>
        <authorList>
            <person name="Berendsen R.L."/>
        </authorList>
    </citation>
    <scope>NUCLEOTIDE SEQUENCE [LARGE SCALE GENOMIC DNA]</scope>
    <source>
        <strain evidence="2 3">WCS417</strain>
    </source>
</reference>
<protein>
    <recommendedName>
        <fullName evidence="1">DUF7740 domain-containing protein</fullName>
    </recommendedName>
</protein>
<evidence type="ECO:0000259" key="1">
    <source>
        <dbReference type="Pfam" id="PF24886"/>
    </source>
</evidence>
<gene>
    <name evidence="2" type="ORF">PS417_20340</name>
</gene>
<evidence type="ECO:0000313" key="2">
    <source>
        <dbReference type="EMBL" id="AIB37884.1"/>
    </source>
</evidence>
<dbReference type="InterPro" id="IPR056642">
    <property type="entry name" value="DUF7740"/>
</dbReference>
<dbReference type="Pfam" id="PF24886">
    <property type="entry name" value="DUF7740"/>
    <property type="match status" value="1"/>
</dbReference>
<evidence type="ECO:0000313" key="3">
    <source>
        <dbReference type="Proteomes" id="UP000027308"/>
    </source>
</evidence>
<dbReference type="EMBL" id="CP007637">
    <property type="protein sequence ID" value="AIB37884.1"/>
    <property type="molecule type" value="Genomic_DNA"/>
</dbReference>
<accession>A0A1N7UD80</accession>
<sequence>MTLSDAILVLMLADRIHGSDEAVRRAGKNIVKKLPRSKRDIIYELISNPRPRELIHHIALNIDD</sequence>
<dbReference type="Proteomes" id="UP000027308">
    <property type="component" value="Chromosome"/>
</dbReference>
<dbReference type="RefSeq" id="WP_038453505.1">
    <property type="nucleotide sequence ID" value="NZ_CP007637.1"/>
</dbReference>
<dbReference type="OrthoDB" id="6905835at2"/>
<proteinExistence type="predicted"/>
<dbReference type="AlphaFoldDB" id="A0A1N7UD80"/>
<name>A0A1N7UD80_9PSED</name>